<evidence type="ECO:0000313" key="3">
    <source>
        <dbReference type="Proteomes" id="UP001596012"/>
    </source>
</evidence>
<organism evidence="2 3">
    <name type="scientific">Streptomyces xiangluensis</name>
    <dbReference type="NCBI Taxonomy" id="2665720"/>
    <lineage>
        <taxon>Bacteria</taxon>
        <taxon>Bacillati</taxon>
        <taxon>Actinomycetota</taxon>
        <taxon>Actinomycetes</taxon>
        <taxon>Kitasatosporales</taxon>
        <taxon>Streptomycetaceae</taxon>
        <taxon>Streptomyces</taxon>
    </lineage>
</organism>
<dbReference type="RefSeq" id="WP_386336331.1">
    <property type="nucleotide sequence ID" value="NZ_JBHSFG010000003.1"/>
</dbReference>
<name>A0ABV8YH85_9ACTN</name>
<dbReference type="Proteomes" id="UP001596012">
    <property type="component" value="Unassembled WGS sequence"/>
</dbReference>
<evidence type="ECO:0008006" key="4">
    <source>
        <dbReference type="Google" id="ProtNLM"/>
    </source>
</evidence>
<feature type="signal peptide" evidence="1">
    <location>
        <begin position="1"/>
        <end position="29"/>
    </location>
</feature>
<reference evidence="3" key="1">
    <citation type="journal article" date="2019" name="Int. J. Syst. Evol. Microbiol.">
        <title>The Global Catalogue of Microorganisms (GCM) 10K type strain sequencing project: providing services to taxonomists for standard genome sequencing and annotation.</title>
        <authorList>
            <consortium name="The Broad Institute Genomics Platform"/>
            <consortium name="The Broad Institute Genome Sequencing Center for Infectious Disease"/>
            <person name="Wu L."/>
            <person name="Ma J."/>
        </authorList>
    </citation>
    <scope>NUCLEOTIDE SEQUENCE [LARGE SCALE GENOMIC DNA]</scope>
    <source>
        <strain evidence="3">DT43</strain>
    </source>
</reference>
<keyword evidence="1" id="KW-0732">Signal</keyword>
<proteinExistence type="predicted"/>
<sequence>MLNFRLPSLSAAAIMAISVMTPGSTSVMAQEYRPAGVPDSGWFNTGPEEYNEIFDNGSIRISWGPVYVKPSDSGGDPRWIYYVIRYENYSNTDEKLDCGGYSDPSTVKQWVAPTKDDLADRFYAAKTVCSDTDGQWWTTLTPGKTLEQGAWFDEVPPTAGVVALELQDDYGRFLGYSEYQSPYWEKYDGPPRGAPSGP</sequence>
<comment type="caution">
    <text evidence="2">The sequence shown here is derived from an EMBL/GenBank/DDBJ whole genome shotgun (WGS) entry which is preliminary data.</text>
</comment>
<dbReference type="EMBL" id="JBHSFG010000003">
    <property type="protein sequence ID" value="MFC4463233.1"/>
    <property type="molecule type" value="Genomic_DNA"/>
</dbReference>
<feature type="chain" id="PRO_5047224929" description="Secreted protein" evidence="1">
    <location>
        <begin position="30"/>
        <end position="198"/>
    </location>
</feature>
<gene>
    <name evidence="2" type="ORF">ACFPH6_01180</name>
</gene>
<keyword evidence="3" id="KW-1185">Reference proteome</keyword>
<accession>A0ABV8YH85</accession>
<evidence type="ECO:0000313" key="2">
    <source>
        <dbReference type="EMBL" id="MFC4463233.1"/>
    </source>
</evidence>
<evidence type="ECO:0000256" key="1">
    <source>
        <dbReference type="SAM" id="SignalP"/>
    </source>
</evidence>
<protein>
    <recommendedName>
        <fullName evidence="4">Secreted protein</fullName>
    </recommendedName>
</protein>